<evidence type="ECO:0000313" key="2">
    <source>
        <dbReference type="Proteomes" id="UP000006062"/>
    </source>
</evidence>
<evidence type="ECO:0000313" key="1">
    <source>
        <dbReference type="EMBL" id="AFL72829.1"/>
    </source>
</evidence>
<gene>
    <name evidence="1" type="ordered locus">Thivi_0778</name>
</gene>
<dbReference type="Proteomes" id="UP000006062">
    <property type="component" value="Chromosome"/>
</dbReference>
<sequence length="140" mass="15661">MGGRMAWNAQSYRSQGRKRLMTLGAYGVLTLDLDTAADARQSFGKNIATFLRGKLARDITVQDIESVLSKVQERGALAVESKLFRLLLTGQRPSKKSWVRDGRLGAVLQQSALSWQLIVKLCGSIDRFLKRLRHGVSRPF</sequence>
<protein>
    <submittedName>
        <fullName evidence="1">Uncharacterized protein</fullName>
    </submittedName>
</protein>
<dbReference type="STRING" id="765911.Thivi_0778"/>
<accession>I3Y761</accession>
<dbReference type="HOGENOM" id="CLU_1834277_0_0_6"/>
<reference evidence="1 2" key="1">
    <citation type="submission" date="2012-06" db="EMBL/GenBank/DDBJ databases">
        <title>Complete sequence of Thiocystis violascens DSM 198.</title>
        <authorList>
            <consortium name="US DOE Joint Genome Institute"/>
            <person name="Lucas S."/>
            <person name="Han J."/>
            <person name="Lapidus A."/>
            <person name="Cheng J.-F."/>
            <person name="Goodwin L."/>
            <person name="Pitluck S."/>
            <person name="Peters L."/>
            <person name="Ovchinnikova G."/>
            <person name="Teshima H."/>
            <person name="Detter J.C."/>
            <person name="Han C."/>
            <person name="Tapia R."/>
            <person name="Land M."/>
            <person name="Hauser L."/>
            <person name="Kyrpides N."/>
            <person name="Ivanova N."/>
            <person name="Pagani I."/>
            <person name="Vogl K."/>
            <person name="Liu Z."/>
            <person name="Frigaard N.-U."/>
            <person name="Bryant D."/>
            <person name="Woyke T."/>
        </authorList>
    </citation>
    <scope>NUCLEOTIDE SEQUENCE [LARGE SCALE GENOMIC DNA]</scope>
    <source>
        <strain evidence="2">ATCC 17096 / DSM 198 / 6111</strain>
    </source>
</reference>
<dbReference type="AlphaFoldDB" id="I3Y761"/>
<dbReference type="EMBL" id="CP003154">
    <property type="protein sequence ID" value="AFL72829.1"/>
    <property type="molecule type" value="Genomic_DNA"/>
</dbReference>
<organism evidence="1 2">
    <name type="scientific">Thiocystis violascens (strain ATCC 17096 / DSM 198 / 6111)</name>
    <name type="common">Chromatium violascens</name>
    <dbReference type="NCBI Taxonomy" id="765911"/>
    <lineage>
        <taxon>Bacteria</taxon>
        <taxon>Pseudomonadati</taxon>
        <taxon>Pseudomonadota</taxon>
        <taxon>Gammaproteobacteria</taxon>
        <taxon>Chromatiales</taxon>
        <taxon>Chromatiaceae</taxon>
        <taxon>Thiocystis</taxon>
    </lineage>
</organism>
<dbReference type="KEGG" id="tvi:Thivi_0778"/>
<name>I3Y761_THIV6</name>
<proteinExistence type="predicted"/>
<dbReference type="OrthoDB" id="5567253at2"/>
<keyword evidence="2" id="KW-1185">Reference proteome</keyword>